<evidence type="ECO:0000256" key="1">
    <source>
        <dbReference type="ARBA" id="ARBA00022801"/>
    </source>
</evidence>
<proteinExistence type="inferred from homology"/>
<evidence type="ECO:0000313" key="4">
    <source>
        <dbReference type="EMBL" id="TQM73567.1"/>
    </source>
</evidence>
<dbReference type="GO" id="GO:0004177">
    <property type="term" value="F:aminopeptidase activity"/>
    <property type="evidence" value="ECO:0007669"/>
    <property type="project" value="UniProtKB-KW"/>
</dbReference>
<evidence type="ECO:0000256" key="2">
    <source>
        <dbReference type="ARBA" id="ARBA00038115"/>
    </source>
</evidence>
<dbReference type="Gene3D" id="3.40.50.1820">
    <property type="entry name" value="alpha/beta hydrolase"/>
    <property type="match status" value="1"/>
</dbReference>
<dbReference type="EMBL" id="VFPQ01000001">
    <property type="protein sequence ID" value="TQM73567.1"/>
    <property type="molecule type" value="Genomic_DNA"/>
</dbReference>
<protein>
    <submittedName>
        <fullName evidence="4">Serine aminopeptidase S33 family</fullName>
    </submittedName>
</protein>
<keyword evidence="5" id="KW-1185">Reference proteome</keyword>
<keyword evidence="1" id="KW-0378">Hydrolase</keyword>
<feature type="domain" description="AB hydrolase-1" evidence="3">
    <location>
        <begin position="45"/>
        <end position="150"/>
    </location>
</feature>
<dbReference type="GO" id="GO:0052689">
    <property type="term" value="F:carboxylic ester hydrolase activity"/>
    <property type="evidence" value="ECO:0007669"/>
    <property type="project" value="UniProtKB-ARBA"/>
</dbReference>
<evidence type="ECO:0000259" key="3">
    <source>
        <dbReference type="Pfam" id="PF00561"/>
    </source>
</evidence>
<dbReference type="RefSeq" id="WP_142257863.1">
    <property type="nucleotide sequence ID" value="NZ_BMPV01000004.1"/>
</dbReference>
<evidence type="ECO:0000313" key="5">
    <source>
        <dbReference type="Proteomes" id="UP000319213"/>
    </source>
</evidence>
<reference evidence="4 5" key="1">
    <citation type="submission" date="2019-06" db="EMBL/GenBank/DDBJ databases">
        <title>Sequencing the genomes of 1000 actinobacteria strains.</title>
        <authorList>
            <person name="Klenk H.-P."/>
        </authorList>
    </citation>
    <scope>NUCLEOTIDE SEQUENCE [LARGE SCALE GENOMIC DNA]</scope>
    <source>
        <strain evidence="4 5">DSM 43186</strain>
    </source>
</reference>
<accession>A0A543ISP9</accession>
<dbReference type="PANTHER" id="PTHR22946">
    <property type="entry name" value="DIENELACTONE HYDROLASE DOMAIN-CONTAINING PROTEIN-RELATED"/>
    <property type="match status" value="1"/>
</dbReference>
<comment type="caution">
    <text evidence="4">The sequence shown here is derived from an EMBL/GenBank/DDBJ whole genome shotgun (WGS) entry which is preliminary data.</text>
</comment>
<name>A0A543ISP9_9ACTN</name>
<dbReference type="OrthoDB" id="5902829at2"/>
<dbReference type="Pfam" id="PF00561">
    <property type="entry name" value="Abhydrolase_1"/>
    <property type="match status" value="1"/>
</dbReference>
<dbReference type="Proteomes" id="UP000319213">
    <property type="component" value="Unassembled WGS sequence"/>
</dbReference>
<keyword evidence="4" id="KW-0645">Protease</keyword>
<dbReference type="SUPFAM" id="SSF53474">
    <property type="entry name" value="alpha/beta-Hydrolases"/>
    <property type="match status" value="1"/>
</dbReference>
<dbReference type="InterPro" id="IPR050261">
    <property type="entry name" value="FrsA_esterase"/>
</dbReference>
<dbReference type="InterPro" id="IPR000073">
    <property type="entry name" value="AB_hydrolase_1"/>
</dbReference>
<keyword evidence="4" id="KW-0031">Aminopeptidase</keyword>
<dbReference type="PANTHER" id="PTHR22946:SF9">
    <property type="entry name" value="POLYKETIDE TRANSFERASE AF380"/>
    <property type="match status" value="1"/>
</dbReference>
<gene>
    <name evidence="4" type="ORF">FHX40_0215</name>
</gene>
<organism evidence="4 5">
    <name type="scientific">Thermopolyspora flexuosa</name>
    <dbReference type="NCBI Taxonomy" id="103836"/>
    <lineage>
        <taxon>Bacteria</taxon>
        <taxon>Bacillati</taxon>
        <taxon>Actinomycetota</taxon>
        <taxon>Actinomycetes</taxon>
        <taxon>Streptosporangiales</taxon>
        <taxon>Streptosporangiaceae</taxon>
        <taxon>Thermopolyspora</taxon>
    </lineage>
</organism>
<sequence>MLDALFTDPPRDLTPPAETPAVAFRSGGEELAGVLHIPAGPGPHPIVVILHGFPGYERNFDIAQALRRAGYATLVFHYRGSWGMGGSYSWAKVLADAATVVAAVRDPGFASRHRLDPGRVAVAGHSLGGFTALHTAAADPAVAAVVSIAPFDFGAMGVACRTDAEQRDWCLRMFEECMLPLRGTSPQALLTEMETAGEAWRLADLAPRLADRPVLLVGAGRDTVSPEPFHVRPVVEAYRRHPVERLEHHVLPTDHALSDHRIALIRLVADFLHRHFAKP</sequence>
<dbReference type="AlphaFoldDB" id="A0A543ISP9"/>
<comment type="similarity">
    <text evidence="2">Belongs to the AB hydrolase superfamily. FUS2 hydrolase family.</text>
</comment>
<dbReference type="InterPro" id="IPR029058">
    <property type="entry name" value="AB_hydrolase_fold"/>
</dbReference>